<proteinExistence type="predicted"/>
<sequence>MANRLAEVKAHALRQKDVRAAVLAALYVSRTVKTPPLDGLSVKHVADDSGYSEVEVRFACEVLVETGMALPTGSYYRITPRGCVEIESITEKE</sequence>
<dbReference type="RefSeq" id="WP_020885821.1">
    <property type="nucleotide sequence ID" value="NZ_ATHI01000003.1"/>
</dbReference>
<organism evidence="1 2">
    <name type="scientific">Alkalidesulfovibrio alkalitolerans DSM 16529</name>
    <dbReference type="NCBI Taxonomy" id="1121439"/>
    <lineage>
        <taxon>Bacteria</taxon>
        <taxon>Pseudomonadati</taxon>
        <taxon>Thermodesulfobacteriota</taxon>
        <taxon>Desulfovibrionia</taxon>
        <taxon>Desulfovibrionales</taxon>
        <taxon>Desulfovibrionaceae</taxon>
        <taxon>Alkalidesulfovibrio</taxon>
    </lineage>
</organism>
<evidence type="ECO:0000313" key="2">
    <source>
        <dbReference type="Proteomes" id="UP000014975"/>
    </source>
</evidence>
<keyword evidence="2" id="KW-1185">Reference proteome</keyword>
<accession>S7UNJ4</accession>
<evidence type="ECO:0000313" key="1">
    <source>
        <dbReference type="EMBL" id="EPR35594.1"/>
    </source>
</evidence>
<comment type="caution">
    <text evidence="1">The sequence shown here is derived from an EMBL/GenBank/DDBJ whole genome shotgun (WGS) entry which is preliminary data.</text>
</comment>
<gene>
    <name evidence="1" type="ORF">dsat_1935</name>
</gene>
<dbReference type="AlphaFoldDB" id="S7UNJ4"/>
<dbReference type="PATRIC" id="fig|1121439.3.peg.323"/>
<dbReference type="STRING" id="1121439.dsat_1935"/>
<name>S7UNJ4_9BACT</name>
<reference evidence="1 2" key="1">
    <citation type="journal article" date="2013" name="Genome Announc.">
        <title>Draft genome sequences for three mercury-methylating, sulfate-reducing bacteria.</title>
        <authorList>
            <person name="Brown S.D."/>
            <person name="Hurt R.A.Jr."/>
            <person name="Gilmour C.C."/>
            <person name="Elias D.A."/>
        </authorList>
    </citation>
    <scope>NUCLEOTIDE SEQUENCE [LARGE SCALE GENOMIC DNA]</scope>
    <source>
        <strain evidence="1 2">DSM 16529</strain>
    </source>
</reference>
<protein>
    <submittedName>
        <fullName evidence="1">Uncharacterized protein</fullName>
    </submittedName>
</protein>
<dbReference type="Proteomes" id="UP000014975">
    <property type="component" value="Unassembled WGS sequence"/>
</dbReference>
<dbReference type="EMBL" id="ATHI01000003">
    <property type="protein sequence ID" value="EPR35594.1"/>
    <property type="molecule type" value="Genomic_DNA"/>
</dbReference>